<dbReference type="GO" id="GO:0003700">
    <property type="term" value="F:DNA-binding transcription factor activity"/>
    <property type="evidence" value="ECO:0007669"/>
    <property type="project" value="InterPro"/>
</dbReference>
<organism evidence="1">
    <name type="scientific">marine sediment metagenome</name>
    <dbReference type="NCBI Taxonomy" id="412755"/>
    <lineage>
        <taxon>unclassified sequences</taxon>
        <taxon>metagenomes</taxon>
        <taxon>ecological metagenomes</taxon>
    </lineage>
</organism>
<sequence>MENAIRRSVLIQNHFNAIRLITNKAWPSMPLEMKSHASVDDLFNDCIVELRKKLYKYDARRGRPVTFIYLVLRSYLNRQRDFYARQKRHVNLVRLDDAEELMARKIFNVNTDEAERLFLEVYATLNIRLQGEVREWFFLRSERFCRKAAKQQTFVVFRRIAKQHGLTEQHCLTVMADEGVQIRLKRKLCTLIRRYE</sequence>
<protein>
    <submittedName>
        <fullName evidence="1">Uncharacterized protein</fullName>
    </submittedName>
</protein>
<evidence type="ECO:0000313" key="1">
    <source>
        <dbReference type="EMBL" id="KKL59972.1"/>
    </source>
</evidence>
<dbReference type="EMBL" id="LAZR01029306">
    <property type="protein sequence ID" value="KKL59972.1"/>
    <property type="molecule type" value="Genomic_DNA"/>
</dbReference>
<dbReference type="GO" id="GO:0006352">
    <property type="term" value="P:DNA-templated transcription initiation"/>
    <property type="evidence" value="ECO:0007669"/>
    <property type="project" value="InterPro"/>
</dbReference>
<accession>A0A0F9G9T2</accession>
<dbReference type="SUPFAM" id="SSF88946">
    <property type="entry name" value="Sigma2 domain of RNA polymerase sigma factors"/>
    <property type="match status" value="1"/>
</dbReference>
<dbReference type="InterPro" id="IPR013325">
    <property type="entry name" value="RNA_pol_sigma_r2"/>
</dbReference>
<dbReference type="AlphaFoldDB" id="A0A0F9G9T2"/>
<name>A0A0F9G9T2_9ZZZZ</name>
<proteinExistence type="predicted"/>
<comment type="caution">
    <text evidence="1">The sequence shown here is derived from an EMBL/GenBank/DDBJ whole genome shotgun (WGS) entry which is preliminary data.</text>
</comment>
<gene>
    <name evidence="1" type="ORF">LCGC14_2209980</name>
</gene>
<reference evidence="1" key="1">
    <citation type="journal article" date="2015" name="Nature">
        <title>Complex archaea that bridge the gap between prokaryotes and eukaryotes.</title>
        <authorList>
            <person name="Spang A."/>
            <person name="Saw J.H."/>
            <person name="Jorgensen S.L."/>
            <person name="Zaremba-Niedzwiedzka K."/>
            <person name="Martijn J."/>
            <person name="Lind A.E."/>
            <person name="van Eijk R."/>
            <person name="Schleper C."/>
            <person name="Guy L."/>
            <person name="Ettema T.J."/>
        </authorList>
    </citation>
    <scope>NUCLEOTIDE SEQUENCE</scope>
</reference>